<sequence>MTNQSLFYHFLNLYYFQQQINHLQHHNYFITSKERKEKNCKIIQKYFQISLNNCISIHLIELKYYFSSILKQNIIIMRQKYQTCL</sequence>
<evidence type="ECO:0000313" key="2">
    <source>
        <dbReference type="Proteomes" id="UP000009168"/>
    </source>
</evidence>
<gene>
    <name evidence="1" type="ORF">TTHERM_000181129</name>
</gene>
<dbReference type="EMBL" id="GG662840">
    <property type="protein sequence ID" value="EWS76220.1"/>
    <property type="molecule type" value="Genomic_DNA"/>
</dbReference>
<dbReference type="GeneID" id="24437679"/>
<dbReference type="Proteomes" id="UP000009168">
    <property type="component" value="Unassembled WGS sequence"/>
</dbReference>
<proteinExistence type="predicted"/>
<accession>W7X9Y0</accession>
<keyword evidence="2" id="KW-1185">Reference proteome</keyword>
<dbReference type="RefSeq" id="XP_012651267.1">
    <property type="nucleotide sequence ID" value="XM_012795813.1"/>
</dbReference>
<dbReference type="InParanoid" id="W7X9Y0"/>
<evidence type="ECO:0000313" key="1">
    <source>
        <dbReference type="EMBL" id="EWS76220.1"/>
    </source>
</evidence>
<dbReference type="AlphaFoldDB" id="W7X9Y0"/>
<name>W7X9Y0_TETTS</name>
<dbReference type="KEGG" id="tet:TTHERM_000181129"/>
<protein>
    <submittedName>
        <fullName evidence="1">Uncharacterized protein</fullName>
    </submittedName>
</protein>
<reference evidence="2" key="1">
    <citation type="journal article" date="2006" name="PLoS Biol.">
        <title>Macronuclear genome sequence of the ciliate Tetrahymena thermophila, a model eukaryote.</title>
        <authorList>
            <person name="Eisen J.A."/>
            <person name="Coyne R.S."/>
            <person name="Wu M."/>
            <person name="Wu D."/>
            <person name="Thiagarajan M."/>
            <person name="Wortman J.R."/>
            <person name="Badger J.H."/>
            <person name="Ren Q."/>
            <person name="Amedeo P."/>
            <person name="Jones K.M."/>
            <person name="Tallon L.J."/>
            <person name="Delcher A.L."/>
            <person name="Salzberg S.L."/>
            <person name="Silva J.C."/>
            <person name="Haas B.J."/>
            <person name="Majoros W.H."/>
            <person name="Farzad M."/>
            <person name="Carlton J.M."/>
            <person name="Smith R.K. Jr."/>
            <person name="Garg J."/>
            <person name="Pearlman R.E."/>
            <person name="Karrer K.M."/>
            <person name="Sun L."/>
            <person name="Manning G."/>
            <person name="Elde N.C."/>
            <person name="Turkewitz A.P."/>
            <person name="Asai D.J."/>
            <person name="Wilkes D.E."/>
            <person name="Wang Y."/>
            <person name="Cai H."/>
            <person name="Collins K."/>
            <person name="Stewart B.A."/>
            <person name="Lee S.R."/>
            <person name="Wilamowska K."/>
            <person name="Weinberg Z."/>
            <person name="Ruzzo W.L."/>
            <person name="Wloga D."/>
            <person name="Gaertig J."/>
            <person name="Frankel J."/>
            <person name="Tsao C.-C."/>
            <person name="Gorovsky M.A."/>
            <person name="Keeling P.J."/>
            <person name="Waller R.F."/>
            <person name="Patron N.J."/>
            <person name="Cherry J.M."/>
            <person name="Stover N.A."/>
            <person name="Krieger C.J."/>
            <person name="del Toro C."/>
            <person name="Ryder H.F."/>
            <person name="Williamson S.C."/>
            <person name="Barbeau R.A."/>
            <person name="Hamilton E.P."/>
            <person name="Orias E."/>
        </authorList>
    </citation>
    <scope>NUCLEOTIDE SEQUENCE [LARGE SCALE GENOMIC DNA]</scope>
    <source>
        <strain evidence="2">SB210</strain>
    </source>
</reference>
<organism evidence="1 2">
    <name type="scientific">Tetrahymena thermophila (strain SB210)</name>
    <dbReference type="NCBI Taxonomy" id="312017"/>
    <lineage>
        <taxon>Eukaryota</taxon>
        <taxon>Sar</taxon>
        <taxon>Alveolata</taxon>
        <taxon>Ciliophora</taxon>
        <taxon>Intramacronucleata</taxon>
        <taxon>Oligohymenophorea</taxon>
        <taxon>Hymenostomatida</taxon>
        <taxon>Tetrahymenina</taxon>
        <taxon>Tetrahymenidae</taxon>
        <taxon>Tetrahymena</taxon>
    </lineage>
</organism>